<dbReference type="PROSITE" id="PS00455">
    <property type="entry name" value="AMP_BINDING"/>
    <property type="match status" value="1"/>
</dbReference>
<dbReference type="Gene3D" id="3.40.50.12780">
    <property type="entry name" value="N-terminal domain of ligase-like"/>
    <property type="match status" value="1"/>
</dbReference>
<dbReference type="OrthoDB" id="9778383at2"/>
<dbReference type="EMBL" id="RCVM01000006">
    <property type="protein sequence ID" value="RLY03747.1"/>
    <property type="molecule type" value="Genomic_DNA"/>
</dbReference>
<evidence type="ECO:0000313" key="2">
    <source>
        <dbReference type="EMBL" id="RLY03747.1"/>
    </source>
</evidence>
<dbReference type="InterPro" id="IPR000873">
    <property type="entry name" value="AMP-dep_synth/lig_dom"/>
</dbReference>
<proteinExistence type="predicted"/>
<dbReference type="Proteomes" id="UP000279194">
    <property type="component" value="Unassembled WGS sequence"/>
</dbReference>
<dbReference type="AlphaFoldDB" id="A0A3L9DV13"/>
<dbReference type="PANTHER" id="PTHR43767">
    <property type="entry name" value="LONG-CHAIN-FATTY-ACID--COA LIGASE"/>
    <property type="match status" value="1"/>
</dbReference>
<sequence>MTELFPYRSMNLYQNYLEASQAYPDCEIIFDQPAIAFPELGTETTYLASHDAIVRRAKQLAHLGIKKSDKVIIFKGQAFDTYMLAVAVTYLGAVPVMVSYHFNSQVISVFADRLENPFIIFDDVTAAVVAEVENISDVHKISIEKLLTTDALEVSFSPLPDDQIAYITHTSGTTGIPKLICHSANTMGWRTKYQKTILNHMPERRIVGFQISPVHSRFNIGMSSLMIMGFPLLPLANTDRETVERLFLKYQPQAVETHPNHFVQWATIAREHPAVFAKTNYYHSTFDAINNATMLAFLEASDNAQAIFLQIYGQSECGPMILKPHTRESLKHSNARDMGVGLGELTKARITDDKGNSLPVGQDGHIQLFSRGRALTYFKEDQRFQDNVYGDWWDSGDYGCMDEDGHLFLKDRQVDLIDKIDSNLALEDMLLDKLTFLAEVVLVRDQHGKPQPFIALEKGRAMDMDAWWQAVSELPFLNAPILLDYDELPRTATMKIQRLQLEKDLKEGKYQVS</sequence>
<evidence type="ECO:0000313" key="3">
    <source>
        <dbReference type="Proteomes" id="UP000279194"/>
    </source>
</evidence>
<gene>
    <name evidence="2" type="ORF">EAF07_04230</name>
</gene>
<name>A0A3L9DV13_9STRE</name>
<comment type="caution">
    <text evidence="2">The sequence shown here is derived from an EMBL/GenBank/DDBJ whole genome shotgun (WGS) entry which is preliminary data.</text>
</comment>
<dbReference type="InterPro" id="IPR042099">
    <property type="entry name" value="ANL_N_sf"/>
</dbReference>
<dbReference type="SUPFAM" id="SSF56801">
    <property type="entry name" value="Acetyl-CoA synthetase-like"/>
    <property type="match status" value="1"/>
</dbReference>
<accession>A0A3L9DV13</accession>
<dbReference type="RefSeq" id="WP_121835048.1">
    <property type="nucleotide sequence ID" value="NZ_CP163513.1"/>
</dbReference>
<dbReference type="InterPro" id="IPR020845">
    <property type="entry name" value="AMP-binding_CS"/>
</dbReference>
<reference evidence="2 3" key="1">
    <citation type="submission" date="2018-10" db="EMBL/GenBank/DDBJ databases">
        <title>Streptococcus hillyeri sp. nov., isolated from equine tracheal sample.</title>
        <authorList>
            <person name="Macfadyen A.C."/>
            <person name="Waller A."/>
            <person name="Paterson G.K."/>
        </authorList>
    </citation>
    <scope>NUCLEOTIDE SEQUENCE [LARGE SCALE GENOMIC DNA]</scope>
    <source>
        <strain evidence="2 3">28462</strain>
    </source>
</reference>
<dbReference type="Pfam" id="PF00501">
    <property type="entry name" value="AMP-binding"/>
    <property type="match status" value="1"/>
</dbReference>
<organism evidence="2 3">
    <name type="scientific">Streptococcus hillyeri</name>
    <dbReference type="NCBI Taxonomy" id="2282420"/>
    <lineage>
        <taxon>Bacteria</taxon>
        <taxon>Bacillati</taxon>
        <taxon>Bacillota</taxon>
        <taxon>Bacilli</taxon>
        <taxon>Lactobacillales</taxon>
        <taxon>Streptococcaceae</taxon>
        <taxon>Streptococcus</taxon>
    </lineage>
</organism>
<dbReference type="PANTHER" id="PTHR43767:SF1">
    <property type="entry name" value="NONRIBOSOMAL PEPTIDE SYNTHASE PES1 (EUROFUNG)-RELATED"/>
    <property type="match status" value="1"/>
</dbReference>
<dbReference type="InterPro" id="IPR050237">
    <property type="entry name" value="ATP-dep_AMP-bd_enzyme"/>
</dbReference>
<evidence type="ECO:0000259" key="1">
    <source>
        <dbReference type="Pfam" id="PF00501"/>
    </source>
</evidence>
<keyword evidence="3" id="KW-1185">Reference proteome</keyword>
<protein>
    <submittedName>
        <fullName evidence="2">Acyl-CoA synthetase</fullName>
    </submittedName>
</protein>
<feature type="domain" description="AMP-dependent synthetase/ligase" evidence="1">
    <location>
        <begin position="31"/>
        <end position="376"/>
    </location>
</feature>